<dbReference type="FunFam" id="3.40.50.720:FF:000022">
    <property type="entry name" value="Cinnamyl alcohol dehydrogenase"/>
    <property type="match status" value="1"/>
</dbReference>
<dbReference type="SMART" id="SM00829">
    <property type="entry name" value="PKS_ER"/>
    <property type="match status" value="1"/>
</dbReference>
<dbReference type="STRING" id="105984.A0A427Y176"/>
<dbReference type="Proteomes" id="UP000279236">
    <property type="component" value="Unassembled WGS sequence"/>
</dbReference>
<dbReference type="PANTHER" id="PTHR42683">
    <property type="entry name" value="ALDEHYDE REDUCTASE"/>
    <property type="match status" value="1"/>
</dbReference>
<organism evidence="8 9">
    <name type="scientific">Apiotrichum porosum</name>
    <dbReference type="NCBI Taxonomy" id="105984"/>
    <lineage>
        <taxon>Eukaryota</taxon>
        <taxon>Fungi</taxon>
        <taxon>Dikarya</taxon>
        <taxon>Basidiomycota</taxon>
        <taxon>Agaricomycotina</taxon>
        <taxon>Tremellomycetes</taxon>
        <taxon>Trichosporonales</taxon>
        <taxon>Trichosporonaceae</taxon>
        <taxon>Apiotrichum</taxon>
    </lineage>
</organism>
<evidence type="ECO:0000256" key="4">
    <source>
        <dbReference type="ARBA" id="ARBA00023002"/>
    </source>
</evidence>
<dbReference type="EMBL" id="RSCE01000003">
    <property type="protein sequence ID" value="RSH84812.1"/>
    <property type="molecule type" value="Genomic_DNA"/>
</dbReference>
<dbReference type="GeneID" id="39590882"/>
<dbReference type="RefSeq" id="XP_028478260.1">
    <property type="nucleotide sequence ID" value="XM_028621808.1"/>
</dbReference>
<evidence type="ECO:0000256" key="1">
    <source>
        <dbReference type="ARBA" id="ARBA00001947"/>
    </source>
</evidence>
<accession>A0A427Y176</accession>
<dbReference type="GO" id="GO:0016616">
    <property type="term" value="F:oxidoreductase activity, acting on the CH-OH group of donors, NAD or NADP as acceptor"/>
    <property type="evidence" value="ECO:0007669"/>
    <property type="project" value="InterPro"/>
</dbReference>
<comment type="caution">
    <text evidence="8">The sequence shown here is derived from an EMBL/GenBank/DDBJ whole genome shotgun (WGS) entry which is preliminary data.</text>
</comment>
<feature type="domain" description="Enoyl reductase (ER)" evidence="7">
    <location>
        <begin position="17"/>
        <end position="357"/>
    </location>
</feature>
<feature type="compositionally biased region" description="Polar residues" evidence="6">
    <location>
        <begin position="1"/>
        <end position="20"/>
    </location>
</feature>
<dbReference type="SUPFAM" id="SSF50129">
    <property type="entry name" value="GroES-like"/>
    <property type="match status" value="1"/>
</dbReference>
<keyword evidence="4" id="KW-0560">Oxidoreductase</keyword>
<dbReference type="AlphaFoldDB" id="A0A427Y176"/>
<dbReference type="Pfam" id="PF08240">
    <property type="entry name" value="ADH_N"/>
    <property type="match status" value="1"/>
</dbReference>
<comment type="similarity">
    <text evidence="5">Belongs to the zinc-containing alcohol dehydrogenase family.</text>
</comment>
<protein>
    <recommendedName>
        <fullName evidence="7">Enoyl reductase (ER) domain-containing protein</fullName>
    </recommendedName>
</protein>
<dbReference type="Gene3D" id="3.40.50.720">
    <property type="entry name" value="NAD(P)-binding Rossmann-like Domain"/>
    <property type="match status" value="1"/>
</dbReference>
<keyword evidence="2 5" id="KW-0479">Metal-binding</keyword>
<reference evidence="8 9" key="1">
    <citation type="submission" date="2018-11" db="EMBL/GenBank/DDBJ databases">
        <title>Genome sequence of Apiotrichum porosum DSM 27194.</title>
        <authorList>
            <person name="Aliyu H."/>
            <person name="Gorte O."/>
            <person name="Ochsenreither K."/>
        </authorList>
    </citation>
    <scope>NUCLEOTIDE SEQUENCE [LARGE SCALE GENOMIC DNA]</scope>
    <source>
        <strain evidence="8 9">DSM 27194</strain>
    </source>
</reference>
<dbReference type="Gene3D" id="3.90.180.10">
    <property type="entry name" value="Medium-chain alcohol dehydrogenases, catalytic domain"/>
    <property type="match status" value="1"/>
</dbReference>
<dbReference type="InterPro" id="IPR011032">
    <property type="entry name" value="GroES-like_sf"/>
</dbReference>
<evidence type="ECO:0000259" key="7">
    <source>
        <dbReference type="SMART" id="SM00829"/>
    </source>
</evidence>
<comment type="cofactor">
    <cofactor evidence="1 5">
        <name>Zn(2+)</name>
        <dbReference type="ChEBI" id="CHEBI:29105"/>
    </cofactor>
</comment>
<keyword evidence="3 5" id="KW-0862">Zinc</keyword>
<evidence type="ECO:0000256" key="5">
    <source>
        <dbReference type="RuleBase" id="RU361277"/>
    </source>
</evidence>
<sequence length="367" mass="38954">MSLQPKSIKSWTPVANSSPATLEERDIPAKTPAADDVDVKVLYCGVCASDVTALDGESGPLVENAVYGHEVVGEVVAVGPEAEGIKVGDIVGIGAQSDCCRTCEFCEEHNDQFCAKNTFSISLPFGKYQRGPADGEFPHGGFAKFWRGPSRFAVKIPSGLDPAVAAPLLCAGVTVYSPMLHYGVGTRAMRVGVVGIGGLGHLAIQFAKAMGARVTAISRGTGKKDDALALGADEYISTSSDLASDFKGHERSLDLIICTINPPELEASSYIPLLRPRGTFVVLGLIQKDFTLSPMALLMGASGVAASAIGSPDELRQMFDLAVKHNIRPWITKYNFDDVNLAIEDFRAGKPRFRFVLVNTDNGGSMA</sequence>
<dbReference type="InterPro" id="IPR020843">
    <property type="entry name" value="ER"/>
</dbReference>
<dbReference type="CDD" id="cd05283">
    <property type="entry name" value="CAD1"/>
    <property type="match status" value="1"/>
</dbReference>
<dbReference type="InterPro" id="IPR036291">
    <property type="entry name" value="NAD(P)-bd_dom_sf"/>
</dbReference>
<gene>
    <name evidence="8" type="ORF">EHS24_006339</name>
</gene>
<dbReference type="GO" id="GO:0008270">
    <property type="term" value="F:zinc ion binding"/>
    <property type="evidence" value="ECO:0007669"/>
    <property type="project" value="InterPro"/>
</dbReference>
<evidence type="ECO:0000256" key="2">
    <source>
        <dbReference type="ARBA" id="ARBA00022723"/>
    </source>
</evidence>
<dbReference type="InterPro" id="IPR013149">
    <property type="entry name" value="ADH-like_C"/>
</dbReference>
<dbReference type="OrthoDB" id="1879366at2759"/>
<dbReference type="InterPro" id="IPR047109">
    <property type="entry name" value="CAD-like"/>
</dbReference>
<evidence type="ECO:0000256" key="3">
    <source>
        <dbReference type="ARBA" id="ARBA00022833"/>
    </source>
</evidence>
<dbReference type="InterPro" id="IPR002328">
    <property type="entry name" value="ADH_Zn_CS"/>
</dbReference>
<evidence type="ECO:0000313" key="8">
    <source>
        <dbReference type="EMBL" id="RSH84812.1"/>
    </source>
</evidence>
<dbReference type="InterPro" id="IPR013154">
    <property type="entry name" value="ADH-like_N"/>
</dbReference>
<evidence type="ECO:0000313" key="9">
    <source>
        <dbReference type="Proteomes" id="UP000279236"/>
    </source>
</evidence>
<feature type="region of interest" description="Disordered" evidence="6">
    <location>
        <begin position="1"/>
        <end position="26"/>
    </location>
</feature>
<evidence type="ECO:0000256" key="6">
    <source>
        <dbReference type="SAM" id="MobiDB-lite"/>
    </source>
</evidence>
<keyword evidence="9" id="KW-1185">Reference proteome</keyword>
<proteinExistence type="inferred from homology"/>
<dbReference type="Pfam" id="PF00107">
    <property type="entry name" value="ADH_zinc_N"/>
    <property type="match status" value="1"/>
</dbReference>
<dbReference type="SUPFAM" id="SSF51735">
    <property type="entry name" value="NAD(P)-binding Rossmann-fold domains"/>
    <property type="match status" value="1"/>
</dbReference>
<dbReference type="PROSITE" id="PS00059">
    <property type="entry name" value="ADH_ZINC"/>
    <property type="match status" value="1"/>
</dbReference>
<name>A0A427Y176_9TREE</name>